<dbReference type="OrthoDB" id="4157938at2"/>
<gene>
    <name evidence="2" type="ORF">FB390_4397</name>
</gene>
<keyword evidence="3" id="KW-1185">Reference proteome</keyword>
<comment type="caution">
    <text evidence="2">The sequence shown here is derived from an EMBL/GenBank/DDBJ whole genome shotgun (WGS) entry which is preliminary data.</text>
</comment>
<dbReference type="Proteomes" id="UP000316331">
    <property type="component" value="Unassembled WGS sequence"/>
</dbReference>
<evidence type="ECO:0000313" key="3">
    <source>
        <dbReference type="Proteomes" id="UP000316331"/>
    </source>
</evidence>
<proteinExistence type="predicted"/>
<feature type="domain" description="AbiTii" evidence="1">
    <location>
        <begin position="6"/>
        <end position="197"/>
    </location>
</feature>
<reference evidence="2 3" key="1">
    <citation type="submission" date="2019-06" db="EMBL/GenBank/DDBJ databases">
        <title>Sequencing the genomes of 1000 actinobacteria strains.</title>
        <authorList>
            <person name="Klenk H.-P."/>
        </authorList>
    </citation>
    <scope>NUCLEOTIDE SEQUENCE [LARGE SCALE GENOMIC DNA]</scope>
    <source>
        <strain evidence="2 3">DSM 103495</strain>
    </source>
</reference>
<dbReference type="AlphaFoldDB" id="A0A543FFZ4"/>
<sequence>MVADAELLRDLRERVLDESESLAGLLRTCLALGAVTGSEVLRSWASSELKGYEGRAEVPDYRKLRLPLYLDSMSISQVYVRGYSVSRYMAPADARDLIPELVSFRAPIEDLAGMADSKETHQIRLESLKFAAWRWNCARKDGDPWIADLYYRVSSVSLAGVLSVVRTTLVEMVMDMAEHVPLDQLPTRRQADAAVHVHVNGSRDEYHVNVENNTGVIGQGPAGTQAQYAPSLSGEPWQQRWRSWFRRP</sequence>
<evidence type="ECO:0000259" key="1">
    <source>
        <dbReference type="Pfam" id="PF18864"/>
    </source>
</evidence>
<protein>
    <recommendedName>
        <fullName evidence="1">AbiTii domain-containing protein</fullName>
    </recommendedName>
</protein>
<name>A0A543FFZ4_9NOCA</name>
<accession>A0A543FFZ4</accession>
<organism evidence="2 3">
    <name type="scientific">Nocardia bhagyanarayanae</name>
    <dbReference type="NCBI Taxonomy" id="1215925"/>
    <lineage>
        <taxon>Bacteria</taxon>
        <taxon>Bacillati</taxon>
        <taxon>Actinomycetota</taxon>
        <taxon>Actinomycetes</taxon>
        <taxon>Mycobacteriales</taxon>
        <taxon>Nocardiaceae</taxon>
        <taxon>Nocardia</taxon>
    </lineage>
</organism>
<dbReference type="EMBL" id="VFPG01000001">
    <property type="protein sequence ID" value="TQM32701.1"/>
    <property type="molecule type" value="Genomic_DNA"/>
</dbReference>
<dbReference type="RefSeq" id="WP_141810574.1">
    <property type="nucleotide sequence ID" value="NZ_VFPG01000001.1"/>
</dbReference>
<evidence type="ECO:0000313" key="2">
    <source>
        <dbReference type="EMBL" id="TQM32701.1"/>
    </source>
</evidence>
<dbReference type="Pfam" id="PF18864">
    <property type="entry name" value="AbiTii"/>
    <property type="match status" value="1"/>
</dbReference>
<dbReference type="InterPro" id="IPR041304">
    <property type="entry name" value="AbiTii"/>
</dbReference>